<sequence length="425" mass="47822">MIECLEKLHHAGFSAYLYGFSAIDSWLDRNVLKNNQAGIFILTNAGIAHLAKLYENLRYPGAAVADAAMDYKNLKIYFFCNDDEGDGGASSVLKNNHLSFKLLEFYRDCKSRVFYDPRGIYPLLAEIRRGLIRCPQAAGKKDIRSPQKSGKNIEGRLQQSPFEILHEGLNPRVERGKAVTDAALILSKYFSQGAEAERQIKKITGLLDSLYDGAAAGQEEQRLLLISLMASDNPGPGLELLKACGFIRRYWPELAALDEADHSKEFHPEGNVWKHTMETFRYRKNGSCDLRLSLGLLLHDAGKPVAVSKGSKRFDGHAELGEAIARKFLGRLGFEAPLINDVCFLVRYHMITAALPRLPFFRTAQIMSSDLFPVLLELYRCDESSSFKGLDGYYESSMAYQSFLRNKRNPYRSADGKKLNNRQLV</sequence>
<reference evidence="3" key="1">
    <citation type="submission" date="2012-03" db="EMBL/GenBank/DDBJ databases">
        <title>Functional metagenomics reveals considerable lignocellulase gene clusters in the gut microbiome of a wood-feeding higher termite.</title>
        <authorList>
            <person name="Liu N."/>
        </authorList>
    </citation>
    <scope>NUCLEOTIDE SEQUENCE</scope>
</reference>
<dbReference type="SUPFAM" id="SSF109604">
    <property type="entry name" value="HD-domain/PDEase-like"/>
    <property type="match status" value="1"/>
</dbReference>
<dbReference type="Pfam" id="PF01966">
    <property type="entry name" value="HD"/>
    <property type="match status" value="1"/>
</dbReference>
<evidence type="ECO:0000313" key="3">
    <source>
        <dbReference type="EMBL" id="AGS54168.1"/>
    </source>
</evidence>
<organism evidence="3">
    <name type="scientific">uncultured bacterium contig00051</name>
    <dbReference type="NCBI Taxonomy" id="1181535"/>
    <lineage>
        <taxon>Bacteria</taxon>
        <taxon>environmental samples</taxon>
    </lineage>
</organism>
<dbReference type="InterPro" id="IPR006674">
    <property type="entry name" value="HD_domain"/>
</dbReference>
<proteinExistence type="predicted"/>
<feature type="domain" description="HD" evidence="2">
    <location>
        <begin position="286"/>
        <end position="351"/>
    </location>
</feature>
<dbReference type="EMBL" id="JQ844278">
    <property type="protein sequence ID" value="AGS54168.1"/>
    <property type="molecule type" value="Genomic_DNA"/>
</dbReference>
<dbReference type="InterPro" id="IPR050124">
    <property type="entry name" value="tRNA_CCA-adding_enzyme"/>
</dbReference>
<dbReference type="AlphaFoldDB" id="A0A806K2D8"/>
<accession>A0A806K2D8</accession>
<keyword evidence="1" id="KW-0547">Nucleotide-binding</keyword>
<dbReference type="GO" id="GO:0016740">
    <property type="term" value="F:transferase activity"/>
    <property type="evidence" value="ECO:0007669"/>
    <property type="project" value="UniProtKB-KW"/>
</dbReference>
<dbReference type="GO" id="GO:0000166">
    <property type="term" value="F:nucleotide binding"/>
    <property type="evidence" value="ECO:0007669"/>
    <property type="project" value="UniProtKB-KW"/>
</dbReference>
<evidence type="ECO:0000256" key="1">
    <source>
        <dbReference type="ARBA" id="ARBA00022741"/>
    </source>
</evidence>
<dbReference type="Gene3D" id="1.10.3090.10">
    <property type="entry name" value="cca-adding enzyme, domain 2"/>
    <property type="match status" value="1"/>
</dbReference>
<evidence type="ECO:0000259" key="2">
    <source>
        <dbReference type="Pfam" id="PF01966"/>
    </source>
</evidence>
<keyword evidence="3" id="KW-0808">Transferase</keyword>
<dbReference type="PANTHER" id="PTHR47545">
    <property type="entry name" value="MULTIFUNCTIONAL CCA PROTEIN"/>
    <property type="match status" value="1"/>
</dbReference>
<name>A0A806K2D8_9BACT</name>
<protein>
    <submittedName>
        <fullName evidence="3">tRNA nucleotidyltransferase</fullName>
    </submittedName>
</protein>